<proteinExistence type="predicted"/>
<keyword evidence="1" id="KW-0472">Membrane</keyword>
<protein>
    <submittedName>
        <fullName evidence="2">Uncharacterized protein</fullName>
    </submittedName>
</protein>
<gene>
    <name evidence="2" type="ORF">Ari01nite_37250</name>
</gene>
<keyword evidence="1" id="KW-0812">Transmembrane</keyword>
<dbReference type="EMBL" id="BOMV01000041">
    <property type="protein sequence ID" value="GIE96260.1"/>
    <property type="molecule type" value="Genomic_DNA"/>
</dbReference>
<dbReference type="Proteomes" id="UP000636960">
    <property type="component" value="Unassembled WGS sequence"/>
</dbReference>
<comment type="caution">
    <text evidence="2">The sequence shown here is derived from an EMBL/GenBank/DDBJ whole genome shotgun (WGS) entry which is preliminary data.</text>
</comment>
<dbReference type="RefSeq" id="WP_203782530.1">
    <property type="nucleotide sequence ID" value="NZ_BOMV01000041.1"/>
</dbReference>
<keyword evidence="1" id="KW-1133">Transmembrane helix</keyword>
<keyword evidence="3" id="KW-1185">Reference proteome</keyword>
<name>A0A919MXX1_9ACTN</name>
<dbReference type="AlphaFoldDB" id="A0A919MXX1"/>
<accession>A0A919MXX1</accession>
<evidence type="ECO:0000313" key="3">
    <source>
        <dbReference type="Proteomes" id="UP000636960"/>
    </source>
</evidence>
<evidence type="ECO:0000313" key="2">
    <source>
        <dbReference type="EMBL" id="GIE96260.1"/>
    </source>
</evidence>
<feature type="transmembrane region" description="Helical" evidence="1">
    <location>
        <begin position="25"/>
        <end position="45"/>
    </location>
</feature>
<sequence>MSYISPPALFDEAPALPVEPPRANLISVIPAVAVAALALFGAGWYGGVTYATAEHDAKPAAAQVGRLQQAQTTCAEPNAGVSVADGGRTLTVDVKGEEDFVGTTTGTLDCVLQFLESPAAVTQHIYQTRALDGRQQNTWQTYAASWSYHPDSGLNLIVQAK</sequence>
<reference evidence="2" key="1">
    <citation type="submission" date="2021-01" db="EMBL/GenBank/DDBJ databases">
        <title>Whole genome shotgun sequence of Actinoplanes rishiriensis NBRC 108556.</title>
        <authorList>
            <person name="Komaki H."/>
            <person name="Tamura T."/>
        </authorList>
    </citation>
    <scope>NUCLEOTIDE SEQUENCE</scope>
    <source>
        <strain evidence="2">NBRC 108556</strain>
    </source>
</reference>
<organism evidence="2 3">
    <name type="scientific">Paractinoplanes rishiriensis</name>
    <dbReference type="NCBI Taxonomy" id="1050105"/>
    <lineage>
        <taxon>Bacteria</taxon>
        <taxon>Bacillati</taxon>
        <taxon>Actinomycetota</taxon>
        <taxon>Actinomycetes</taxon>
        <taxon>Micromonosporales</taxon>
        <taxon>Micromonosporaceae</taxon>
        <taxon>Paractinoplanes</taxon>
    </lineage>
</organism>
<evidence type="ECO:0000256" key="1">
    <source>
        <dbReference type="SAM" id="Phobius"/>
    </source>
</evidence>